<evidence type="ECO:0000256" key="1">
    <source>
        <dbReference type="SAM" id="MobiDB-lite"/>
    </source>
</evidence>
<accession>A0A6D2HWX2</accession>
<dbReference type="AlphaFoldDB" id="A0A6D2HWX2"/>
<comment type="caution">
    <text evidence="2">The sequence shown here is derived from an EMBL/GenBank/DDBJ whole genome shotgun (WGS) entry which is preliminary data.</text>
</comment>
<name>A0A6D2HWX2_9BRAS</name>
<dbReference type="EMBL" id="CACVBM020000444">
    <property type="protein sequence ID" value="CAA7019133.1"/>
    <property type="molecule type" value="Genomic_DNA"/>
</dbReference>
<evidence type="ECO:0000313" key="2">
    <source>
        <dbReference type="EMBL" id="CAA7019133.1"/>
    </source>
</evidence>
<reference evidence="2" key="1">
    <citation type="submission" date="2020-01" db="EMBL/GenBank/DDBJ databases">
        <authorList>
            <person name="Mishra B."/>
        </authorList>
    </citation>
    <scope>NUCLEOTIDE SEQUENCE [LARGE SCALE GENOMIC DNA]</scope>
</reference>
<dbReference type="OrthoDB" id="1100386at2759"/>
<feature type="compositionally biased region" description="Basic and acidic residues" evidence="1">
    <location>
        <begin position="1"/>
        <end position="18"/>
    </location>
</feature>
<sequence length="107" mass="11948">MDVPGDARDIKIDSDRQRFLSNSSKSKQHSKEVVCTNQEPDPGPMTRISCLTPRYVITKIDFAEYGNPTGTCGHFRHGNAAHHLPSSLPKRLINGNHPFHAWGVISR</sequence>
<gene>
    <name evidence="2" type="ORF">MERR_LOCUS6368</name>
</gene>
<keyword evidence="3" id="KW-1185">Reference proteome</keyword>
<evidence type="ECO:0000313" key="3">
    <source>
        <dbReference type="Proteomes" id="UP000467841"/>
    </source>
</evidence>
<feature type="region of interest" description="Disordered" evidence="1">
    <location>
        <begin position="1"/>
        <end position="43"/>
    </location>
</feature>
<protein>
    <submittedName>
        <fullName evidence="2">Uncharacterized protein</fullName>
    </submittedName>
</protein>
<dbReference type="Proteomes" id="UP000467841">
    <property type="component" value="Unassembled WGS sequence"/>
</dbReference>
<organism evidence="2 3">
    <name type="scientific">Microthlaspi erraticum</name>
    <dbReference type="NCBI Taxonomy" id="1685480"/>
    <lineage>
        <taxon>Eukaryota</taxon>
        <taxon>Viridiplantae</taxon>
        <taxon>Streptophyta</taxon>
        <taxon>Embryophyta</taxon>
        <taxon>Tracheophyta</taxon>
        <taxon>Spermatophyta</taxon>
        <taxon>Magnoliopsida</taxon>
        <taxon>eudicotyledons</taxon>
        <taxon>Gunneridae</taxon>
        <taxon>Pentapetalae</taxon>
        <taxon>rosids</taxon>
        <taxon>malvids</taxon>
        <taxon>Brassicales</taxon>
        <taxon>Brassicaceae</taxon>
        <taxon>Coluteocarpeae</taxon>
        <taxon>Microthlaspi</taxon>
    </lineage>
</organism>
<proteinExistence type="predicted"/>